<evidence type="ECO:0000259" key="9">
    <source>
        <dbReference type="Pfam" id="PF01578"/>
    </source>
</evidence>
<keyword evidence="4 8" id="KW-0812">Transmembrane</keyword>
<dbReference type="GO" id="GO:0020037">
    <property type="term" value="F:heme binding"/>
    <property type="evidence" value="ECO:0007669"/>
    <property type="project" value="InterPro"/>
</dbReference>
<dbReference type="GO" id="GO:0005886">
    <property type="term" value="C:plasma membrane"/>
    <property type="evidence" value="ECO:0007669"/>
    <property type="project" value="TreeGrafter"/>
</dbReference>
<evidence type="ECO:0000313" key="10">
    <source>
        <dbReference type="EMBL" id="GHO92785.1"/>
    </source>
</evidence>
<dbReference type="GO" id="GO:0015232">
    <property type="term" value="F:heme transmembrane transporter activity"/>
    <property type="evidence" value="ECO:0007669"/>
    <property type="project" value="InterPro"/>
</dbReference>
<feature type="transmembrane region" description="Helical" evidence="8">
    <location>
        <begin position="64"/>
        <end position="88"/>
    </location>
</feature>
<keyword evidence="6 8" id="KW-1133">Transmembrane helix</keyword>
<evidence type="ECO:0000313" key="11">
    <source>
        <dbReference type="Proteomes" id="UP000597444"/>
    </source>
</evidence>
<dbReference type="InterPro" id="IPR003557">
    <property type="entry name" value="Cyt_c_biogenesis_CcmC"/>
</dbReference>
<evidence type="ECO:0000256" key="6">
    <source>
        <dbReference type="ARBA" id="ARBA00022989"/>
    </source>
</evidence>
<organism evidence="10 11">
    <name type="scientific">Reticulibacter mediterranei</name>
    <dbReference type="NCBI Taxonomy" id="2778369"/>
    <lineage>
        <taxon>Bacteria</taxon>
        <taxon>Bacillati</taxon>
        <taxon>Chloroflexota</taxon>
        <taxon>Ktedonobacteria</taxon>
        <taxon>Ktedonobacterales</taxon>
        <taxon>Reticulibacteraceae</taxon>
        <taxon>Reticulibacter</taxon>
    </lineage>
</organism>
<comment type="similarity">
    <text evidence="2">Belongs to the CcmC/CycZ/HelC family.</text>
</comment>
<evidence type="ECO:0000256" key="8">
    <source>
        <dbReference type="SAM" id="Phobius"/>
    </source>
</evidence>
<dbReference type="Pfam" id="PF01578">
    <property type="entry name" value="Cytochrom_C_asm"/>
    <property type="match status" value="1"/>
</dbReference>
<sequence length="249" mass="27821">MALANSTTGVERRKAVDAQQPSHAPWPLVSLILGALSFIGMMVSIWMIFLYAPTDALQGPTQRIFYFHVPISWIGMLAFVVLAVASVIGLVRRDDERWDWIARAAAEIGTVFITLALISGAIWGKPIWGTWWTWDPKLTATLILWFMYVGYLMTRNYMGRTTDSARVGAVLALVGVVDVPIIYLSVQWWRGQHPTAMVGVPEAALPPSAVLTLMVALVTFTLLYAFLMVQVYQLQRLQTLAQRLRAIVE</sequence>
<dbReference type="RefSeq" id="WP_220203604.1">
    <property type="nucleotide sequence ID" value="NZ_BNJK01000001.1"/>
</dbReference>
<dbReference type="PRINTS" id="PR01386">
    <property type="entry name" value="CCMCBIOGNSIS"/>
</dbReference>
<keyword evidence="11" id="KW-1185">Reference proteome</keyword>
<evidence type="ECO:0000256" key="2">
    <source>
        <dbReference type="ARBA" id="ARBA00005840"/>
    </source>
</evidence>
<name>A0A8J3N232_9CHLR</name>
<accession>A0A8J3N232</accession>
<feature type="transmembrane region" description="Helical" evidence="8">
    <location>
        <begin position="165"/>
        <end position="189"/>
    </location>
</feature>
<dbReference type="GO" id="GO:0017004">
    <property type="term" value="P:cytochrome complex assembly"/>
    <property type="evidence" value="ECO:0007669"/>
    <property type="project" value="UniProtKB-KW"/>
</dbReference>
<dbReference type="AlphaFoldDB" id="A0A8J3N232"/>
<evidence type="ECO:0000256" key="4">
    <source>
        <dbReference type="ARBA" id="ARBA00022692"/>
    </source>
</evidence>
<feature type="domain" description="Cytochrome c assembly protein" evidence="9">
    <location>
        <begin position="34"/>
        <end position="191"/>
    </location>
</feature>
<dbReference type="PANTHER" id="PTHR30071:SF1">
    <property type="entry name" value="CYTOCHROME B_B6 PROTEIN-RELATED"/>
    <property type="match status" value="1"/>
</dbReference>
<feature type="transmembrane region" description="Helical" evidence="8">
    <location>
        <begin position="136"/>
        <end position="153"/>
    </location>
</feature>
<keyword evidence="7 8" id="KW-0472">Membrane</keyword>
<evidence type="ECO:0000256" key="5">
    <source>
        <dbReference type="ARBA" id="ARBA00022748"/>
    </source>
</evidence>
<feature type="transmembrane region" description="Helical" evidence="8">
    <location>
        <begin position="209"/>
        <end position="229"/>
    </location>
</feature>
<dbReference type="PANTHER" id="PTHR30071">
    <property type="entry name" value="HEME EXPORTER PROTEIN C"/>
    <property type="match status" value="1"/>
</dbReference>
<evidence type="ECO:0000256" key="3">
    <source>
        <dbReference type="ARBA" id="ARBA00016463"/>
    </source>
</evidence>
<evidence type="ECO:0000256" key="7">
    <source>
        <dbReference type="ARBA" id="ARBA00023136"/>
    </source>
</evidence>
<feature type="transmembrane region" description="Helical" evidence="8">
    <location>
        <begin position="28"/>
        <end position="52"/>
    </location>
</feature>
<dbReference type="InterPro" id="IPR002541">
    <property type="entry name" value="Cyt_c_assembly"/>
</dbReference>
<dbReference type="EMBL" id="BNJK01000001">
    <property type="protein sequence ID" value="GHO92785.1"/>
    <property type="molecule type" value="Genomic_DNA"/>
</dbReference>
<comment type="caution">
    <text evidence="10">The sequence shown here is derived from an EMBL/GenBank/DDBJ whole genome shotgun (WGS) entry which is preliminary data.</text>
</comment>
<protein>
    <recommendedName>
        <fullName evidence="3">Heme exporter protein C</fullName>
    </recommendedName>
</protein>
<comment type="subcellular location">
    <subcellularLocation>
        <location evidence="1">Membrane</location>
        <topology evidence="1">Multi-pass membrane protein</topology>
    </subcellularLocation>
</comment>
<dbReference type="Proteomes" id="UP000597444">
    <property type="component" value="Unassembled WGS sequence"/>
</dbReference>
<reference evidence="10" key="1">
    <citation type="submission" date="2020-10" db="EMBL/GenBank/DDBJ databases">
        <title>Taxonomic study of unclassified bacteria belonging to the class Ktedonobacteria.</title>
        <authorList>
            <person name="Yabe S."/>
            <person name="Wang C.M."/>
            <person name="Zheng Y."/>
            <person name="Sakai Y."/>
            <person name="Cavaletti L."/>
            <person name="Monciardini P."/>
            <person name="Donadio S."/>
        </authorList>
    </citation>
    <scope>NUCLEOTIDE SEQUENCE</scope>
    <source>
        <strain evidence="10">ID150040</strain>
    </source>
</reference>
<evidence type="ECO:0000256" key="1">
    <source>
        <dbReference type="ARBA" id="ARBA00004141"/>
    </source>
</evidence>
<feature type="transmembrane region" description="Helical" evidence="8">
    <location>
        <begin position="100"/>
        <end position="124"/>
    </location>
</feature>
<dbReference type="InterPro" id="IPR045062">
    <property type="entry name" value="Cyt_c_biogenesis_CcsA/CcmC"/>
</dbReference>
<proteinExistence type="inferred from homology"/>
<gene>
    <name evidence="10" type="primary">ccmC</name>
    <name evidence="10" type="ORF">KSF_028330</name>
</gene>
<keyword evidence="5" id="KW-0201">Cytochrome c-type biogenesis</keyword>